<protein>
    <submittedName>
        <fullName evidence="1">Uncharacterized protein</fullName>
    </submittedName>
</protein>
<dbReference type="HOGENOM" id="CLU_2485926_0_0_1"/>
<reference evidence="1" key="2">
    <citation type="submission" date="2015-06" db="UniProtKB">
        <authorList>
            <consortium name="EnsemblMetazoa"/>
        </authorList>
    </citation>
    <scope>IDENTIFICATION</scope>
</reference>
<reference evidence="2" key="1">
    <citation type="submission" date="2013-02" db="EMBL/GenBank/DDBJ databases">
        <authorList>
            <person name="Hughes D."/>
        </authorList>
    </citation>
    <scope>NUCLEOTIDE SEQUENCE</scope>
    <source>
        <strain>Durham</strain>
        <strain evidence="2">NC isolate 2 -- Noor lab</strain>
    </source>
</reference>
<dbReference type="AlphaFoldDB" id="T1GY22"/>
<name>T1GY22_MEGSC</name>
<proteinExistence type="predicted"/>
<keyword evidence="2" id="KW-1185">Reference proteome</keyword>
<evidence type="ECO:0000313" key="1">
    <source>
        <dbReference type="EnsemblMetazoa" id="MESCA008742-PA"/>
    </source>
</evidence>
<accession>T1GY22</accession>
<dbReference type="Proteomes" id="UP000015102">
    <property type="component" value="Unassembled WGS sequence"/>
</dbReference>
<organism evidence="1 2">
    <name type="scientific">Megaselia scalaris</name>
    <name type="common">Humpbacked fly</name>
    <name type="synonym">Phora scalaris</name>
    <dbReference type="NCBI Taxonomy" id="36166"/>
    <lineage>
        <taxon>Eukaryota</taxon>
        <taxon>Metazoa</taxon>
        <taxon>Ecdysozoa</taxon>
        <taxon>Arthropoda</taxon>
        <taxon>Hexapoda</taxon>
        <taxon>Insecta</taxon>
        <taxon>Pterygota</taxon>
        <taxon>Neoptera</taxon>
        <taxon>Endopterygota</taxon>
        <taxon>Diptera</taxon>
        <taxon>Brachycera</taxon>
        <taxon>Muscomorpha</taxon>
        <taxon>Platypezoidea</taxon>
        <taxon>Phoridae</taxon>
        <taxon>Megaseliini</taxon>
        <taxon>Megaselia</taxon>
    </lineage>
</organism>
<dbReference type="EnsemblMetazoa" id="MESCA008742-RA">
    <property type="protein sequence ID" value="MESCA008742-PA"/>
    <property type="gene ID" value="MESCA008742"/>
</dbReference>
<dbReference type="EMBL" id="CAQQ02169874">
    <property type="status" value="NOT_ANNOTATED_CDS"/>
    <property type="molecule type" value="Genomic_DNA"/>
</dbReference>
<evidence type="ECO:0000313" key="2">
    <source>
        <dbReference type="Proteomes" id="UP000015102"/>
    </source>
</evidence>
<sequence length="87" mass="10159">MNHFDIPSKVMEYGKLEPVPMFTIISDIGTGCQIPYFVLWNSTYKGDVLHTNLWNRHDHEGDQLSDIQHDQREEIQSDIEICGRHMS</sequence>
<dbReference type="EMBL" id="CAQQ02169873">
    <property type="status" value="NOT_ANNOTATED_CDS"/>
    <property type="molecule type" value="Genomic_DNA"/>
</dbReference>